<name>A0AAV7XT38_9NEOP</name>
<evidence type="ECO:0000313" key="2">
    <source>
        <dbReference type="Proteomes" id="UP001075354"/>
    </source>
</evidence>
<organism evidence="1 2">
    <name type="scientific">Megalurothrips usitatus</name>
    <name type="common">bean blossom thrips</name>
    <dbReference type="NCBI Taxonomy" id="439358"/>
    <lineage>
        <taxon>Eukaryota</taxon>
        <taxon>Metazoa</taxon>
        <taxon>Ecdysozoa</taxon>
        <taxon>Arthropoda</taxon>
        <taxon>Hexapoda</taxon>
        <taxon>Insecta</taxon>
        <taxon>Pterygota</taxon>
        <taxon>Neoptera</taxon>
        <taxon>Paraneoptera</taxon>
        <taxon>Thysanoptera</taxon>
        <taxon>Terebrantia</taxon>
        <taxon>Thripoidea</taxon>
        <taxon>Thripidae</taxon>
        <taxon>Megalurothrips</taxon>
    </lineage>
</organism>
<accession>A0AAV7XT38</accession>
<keyword evidence="2" id="KW-1185">Reference proteome</keyword>
<dbReference type="AlphaFoldDB" id="A0AAV7XT38"/>
<dbReference type="PANTHER" id="PTHR47642:SF5">
    <property type="entry name" value="ATP-DEPENDENT DNA HELICASE"/>
    <property type="match status" value="1"/>
</dbReference>
<sequence>MLVWLDNSPSFDPSDPNSKKDICNFIDKFISCSSKNINEDLKALQTHKHSHTCLKKSGTTECRFGIPYLPMTKTRILEPLKEDYDEDKIKKLKKIYKKIRARLEDEETIAMTFDQFLHSLNLSEDQYIKAIRSSLSKHQIFIKRDVQDIFISPFSIKMLDLMRSNQNIQFVLDAYGAACYIIDYINKSSRGMSQLMRTVLQQIREGNDSLRDCLKKISNTFYNNSELSIQEAAYNIL</sequence>
<dbReference type="PANTHER" id="PTHR47642">
    <property type="entry name" value="ATP-DEPENDENT DNA HELICASE"/>
    <property type="match status" value="1"/>
</dbReference>
<dbReference type="EMBL" id="JAPTSV010000005">
    <property type="protein sequence ID" value="KAJ1528130.1"/>
    <property type="molecule type" value="Genomic_DNA"/>
</dbReference>
<evidence type="ECO:0000313" key="1">
    <source>
        <dbReference type="EMBL" id="KAJ1528130.1"/>
    </source>
</evidence>
<protein>
    <submittedName>
        <fullName evidence="1">Uncharacterized protein</fullName>
    </submittedName>
</protein>
<reference evidence="1" key="1">
    <citation type="submission" date="2022-12" db="EMBL/GenBank/DDBJ databases">
        <title>Chromosome-level genome assembly of the bean flower thrips Megalurothrips usitatus.</title>
        <authorList>
            <person name="Ma L."/>
            <person name="Liu Q."/>
            <person name="Li H."/>
            <person name="Cai W."/>
        </authorList>
    </citation>
    <scope>NUCLEOTIDE SEQUENCE</scope>
    <source>
        <strain evidence="1">Cailab_2022a</strain>
    </source>
</reference>
<comment type="caution">
    <text evidence="1">The sequence shown here is derived from an EMBL/GenBank/DDBJ whole genome shotgun (WGS) entry which is preliminary data.</text>
</comment>
<dbReference type="Proteomes" id="UP001075354">
    <property type="component" value="Chromosome 5"/>
</dbReference>
<proteinExistence type="predicted"/>
<dbReference type="InterPro" id="IPR051055">
    <property type="entry name" value="PIF1_helicase"/>
</dbReference>
<gene>
    <name evidence="1" type="ORF">ONE63_008044</name>
</gene>